<evidence type="ECO:0000256" key="10">
    <source>
        <dbReference type="RuleBase" id="RU003653"/>
    </source>
</evidence>
<keyword evidence="7" id="KW-0862">Zinc</keyword>
<keyword evidence="2 8" id="KW-0963">Cytoplasm</keyword>
<comment type="function">
    <text evidence="8 10">Cotranslationally removes the N-terminal methionine from nascent proteins. The N-terminal methionine is often cleaved when the second residue in the primary sequence is small and uncharged (Met-Ala-, Cys, Gly, Pro, Ser, Thr, or Val).</text>
</comment>
<keyword evidence="13" id="KW-1185">Reference proteome</keyword>
<evidence type="ECO:0000256" key="3">
    <source>
        <dbReference type="ARBA" id="ARBA00022670"/>
    </source>
</evidence>
<feature type="binding site" evidence="8">
    <location>
        <position position="336"/>
    </location>
    <ligand>
        <name>Zn(2+)</name>
        <dbReference type="ChEBI" id="CHEBI:29105"/>
        <label>3</label>
    </ligand>
</feature>
<evidence type="ECO:0000259" key="11">
    <source>
        <dbReference type="PROSITE" id="PS52013"/>
    </source>
</evidence>
<evidence type="ECO:0000256" key="4">
    <source>
        <dbReference type="ARBA" id="ARBA00022723"/>
    </source>
</evidence>
<protein>
    <recommendedName>
        <fullName evidence="10">Methionine aminopeptidase</fullName>
        <ecNumber evidence="10">3.4.11.18</ecNumber>
    </recommendedName>
</protein>
<dbReference type="FunCoup" id="A0A1C7N480">
    <property type="interactions" value="705"/>
</dbReference>
<comment type="caution">
    <text evidence="12">The sequence shown here is derived from an EMBL/GenBank/DDBJ whole genome shotgun (WGS) entry which is preliminary data.</text>
</comment>
<dbReference type="GO" id="GO:0006508">
    <property type="term" value="P:proteolysis"/>
    <property type="evidence" value="ECO:0007669"/>
    <property type="project" value="UniProtKB-KW"/>
</dbReference>
<dbReference type="HAMAP" id="MF_01974">
    <property type="entry name" value="MetAP_1"/>
    <property type="match status" value="1"/>
</dbReference>
<evidence type="ECO:0000256" key="5">
    <source>
        <dbReference type="ARBA" id="ARBA00022771"/>
    </source>
</evidence>
<keyword evidence="4 8" id="KW-0479">Metal-binding</keyword>
<comment type="similarity">
    <text evidence="8 9">Belongs to the peptidase M24A family. Methionine aminopeptidase type 1 subfamily.</text>
</comment>
<dbReference type="InterPro" id="IPR036005">
    <property type="entry name" value="Creatinase/aminopeptidase-like"/>
</dbReference>
<feature type="binding site" evidence="8">
    <location>
        <position position="305"/>
    </location>
    <ligand>
        <name>Zn(2+)</name>
        <dbReference type="ChEBI" id="CHEBI:29105"/>
        <label>4</label>
        <note>catalytic</note>
    </ligand>
</feature>
<dbReference type="Pfam" id="PF00557">
    <property type="entry name" value="Peptidase_M24"/>
    <property type="match status" value="1"/>
</dbReference>
<evidence type="ECO:0000313" key="13">
    <source>
        <dbReference type="Proteomes" id="UP000093000"/>
    </source>
</evidence>
<feature type="binding site" evidence="8">
    <location>
        <position position="209"/>
    </location>
    <ligand>
        <name>Zn(2+)</name>
        <dbReference type="ChEBI" id="CHEBI:29105"/>
        <label>4</label>
        <note>catalytic</note>
    </ligand>
</feature>
<comment type="subunit">
    <text evidence="8">Associates with the 60S ribosomal subunit of the 80S translational complex.</text>
</comment>
<dbReference type="InterPro" id="IPR031615">
    <property type="entry name" value="Zfn-C6H2"/>
</dbReference>
<dbReference type="GO" id="GO:0004239">
    <property type="term" value="F:initiator methionyl aminopeptidase activity"/>
    <property type="evidence" value="ECO:0007669"/>
    <property type="project" value="UniProtKB-UniRule"/>
</dbReference>
<reference evidence="12 13" key="1">
    <citation type="submission" date="2016-03" db="EMBL/GenBank/DDBJ databases">
        <title>Choanephora cucurbitarum.</title>
        <authorList>
            <person name="Min B."/>
            <person name="Park H."/>
            <person name="Park J.-H."/>
            <person name="Shin H.-D."/>
            <person name="Choi I.-G."/>
        </authorList>
    </citation>
    <scope>NUCLEOTIDE SEQUENCE [LARGE SCALE GENOMIC DNA]</scope>
    <source>
        <strain evidence="12 13">KUS-F28377</strain>
    </source>
</reference>
<accession>A0A1C7N480</accession>
<evidence type="ECO:0000256" key="2">
    <source>
        <dbReference type="ARBA" id="ARBA00022490"/>
    </source>
</evidence>
<gene>
    <name evidence="12" type="primary">metap1_0</name>
    <name evidence="12" type="ORF">A0J61_08066</name>
</gene>
<keyword evidence="1 8" id="KW-0031">Aminopeptidase</keyword>
<dbReference type="PRINTS" id="PR00599">
    <property type="entry name" value="MAPEPTIDASE"/>
</dbReference>
<dbReference type="STRING" id="101091.A0A1C7N480"/>
<evidence type="ECO:0000313" key="12">
    <source>
        <dbReference type="EMBL" id="OBZ83890.1"/>
    </source>
</evidence>
<comment type="catalytic activity">
    <reaction evidence="8 10">
        <text>Release of N-terminal amino acids, preferentially methionine, from peptides and arylamides.</text>
        <dbReference type="EC" id="3.4.11.18"/>
    </reaction>
</comment>
<evidence type="ECO:0000256" key="7">
    <source>
        <dbReference type="ARBA" id="ARBA00022833"/>
    </source>
</evidence>
<evidence type="ECO:0000256" key="6">
    <source>
        <dbReference type="ARBA" id="ARBA00022801"/>
    </source>
</evidence>
<dbReference type="PROSITE" id="PS52013">
    <property type="entry name" value="ZF_C6H2"/>
    <property type="match status" value="1"/>
</dbReference>
<feature type="domain" description="C6H2-type" evidence="11">
    <location>
        <begin position="4"/>
        <end position="58"/>
    </location>
</feature>
<evidence type="ECO:0000256" key="1">
    <source>
        <dbReference type="ARBA" id="ARBA00022438"/>
    </source>
</evidence>
<sequence length="350" mass="38907">MSPKPTCAAIDCKNEAHLQCPTCVKLGKDEGSFFCSQDCFKKSWGTHKAVHGNTKSPYDPFKTFKYTGPLRAVYPLSSRRTVPDHIPRPDYAESGFSKSEYMARSSDIKVLTPEEIEGVRKACAITKEVLEITAKAVRVGITTDELDRIAHEATIERNAYPSPLNYNFFPKSCCTSLNEGKGYELAQDVLDGDIINIDISCFYNGFHGDTNATYFVGNVDEVGQKLVNVTRECLEKSIAAVKPGMRYRDFGKIIEDHATKNGFSVVRTFVGHGINQLFHCAPNVPHYANNKAIGVCKPGHVFTIEPMICEGVHQEVLWPDNWTATTRDGKRSAQFEHTLLVTETGVEILT</sequence>
<dbReference type="GO" id="GO:0070006">
    <property type="term" value="F:metalloaminopeptidase activity"/>
    <property type="evidence" value="ECO:0007669"/>
    <property type="project" value="UniProtKB-UniRule"/>
</dbReference>
<dbReference type="InParanoid" id="A0A1C7N480"/>
<dbReference type="Gene3D" id="3.90.230.10">
    <property type="entry name" value="Creatinase/methionine aminopeptidase superfamily"/>
    <property type="match status" value="1"/>
</dbReference>
<comment type="cofactor">
    <cofactor evidence="10">
        <name>Co(2+)</name>
        <dbReference type="ChEBI" id="CHEBI:48828"/>
    </cofactor>
    <cofactor evidence="10">
        <name>Zn(2+)</name>
        <dbReference type="ChEBI" id="CHEBI:29105"/>
    </cofactor>
    <cofactor evidence="10">
        <name>Mn(2+)</name>
        <dbReference type="ChEBI" id="CHEBI:29035"/>
    </cofactor>
    <cofactor evidence="10">
        <name>Fe(2+)</name>
        <dbReference type="ChEBI" id="CHEBI:29033"/>
    </cofactor>
    <text evidence="10">Binds 2 divalent metal cations per subunit. Has a high-affinity and a low affinity metal-binding site. The true nature of the physiological cofactor is under debate. The enzyme is active with cobalt, zinc, manganese or divalent iron ions.</text>
</comment>
<keyword evidence="5 9" id="KW-0863">Zinc-finger</keyword>
<feature type="binding site" evidence="8">
    <location>
        <position position="198"/>
    </location>
    <ligand>
        <name>Zn(2+)</name>
        <dbReference type="ChEBI" id="CHEBI:29105"/>
        <label>3</label>
    </ligand>
</feature>
<dbReference type="AlphaFoldDB" id="A0A1C7N480"/>
<proteinExistence type="inferred from homology"/>
<dbReference type="NCBIfam" id="TIGR00500">
    <property type="entry name" value="met_pdase_I"/>
    <property type="match status" value="1"/>
</dbReference>
<comment type="caution">
    <text evidence="8">Lacks conserved residue(s) required for the propagation of feature annotation.</text>
</comment>
<dbReference type="GO" id="GO:0008270">
    <property type="term" value="F:zinc ion binding"/>
    <property type="evidence" value="ECO:0007669"/>
    <property type="project" value="UniProtKB-KW"/>
</dbReference>
<dbReference type="GO" id="GO:0005829">
    <property type="term" value="C:cytosol"/>
    <property type="evidence" value="ECO:0007669"/>
    <property type="project" value="TreeGrafter"/>
</dbReference>
<feature type="binding site" evidence="8">
    <location>
        <position position="336"/>
    </location>
    <ligand>
        <name>Zn(2+)</name>
        <dbReference type="ChEBI" id="CHEBI:29105"/>
        <label>4</label>
        <note>catalytic</note>
    </ligand>
</feature>
<dbReference type="InterPro" id="IPR002467">
    <property type="entry name" value="Pept_M24A_MAP1"/>
</dbReference>
<evidence type="ECO:0000256" key="9">
    <source>
        <dbReference type="PROSITE-ProRule" id="PRU01357"/>
    </source>
</evidence>
<keyword evidence="6 8" id="KW-0378">Hydrolase</keyword>
<feature type="binding site" evidence="8">
    <location>
        <position position="209"/>
    </location>
    <ligand>
        <name>Zn(2+)</name>
        <dbReference type="ChEBI" id="CHEBI:29105"/>
        <label>3</label>
    </ligand>
</feature>
<organism evidence="12 13">
    <name type="scientific">Choanephora cucurbitarum</name>
    <dbReference type="NCBI Taxonomy" id="101091"/>
    <lineage>
        <taxon>Eukaryota</taxon>
        <taxon>Fungi</taxon>
        <taxon>Fungi incertae sedis</taxon>
        <taxon>Mucoromycota</taxon>
        <taxon>Mucoromycotina</taxon>
        <taxon>Mucoromycetes</taxon>
        <taxon>Mucorales</taxon>
        <taxon>Mucorineae</taxon>
        <taxon>Choanephoraceae</taxon>
        <taxon>Choanephoroideae</taxon>
        <taxon>Choanephora</taxon>
    </lineage>
</organism>
<dbReference type="SUPFAM" id="SSF55920">
    <property type="entry name" value="Creatinase/aminopeptidase"/>
    <property type="match status" value="1"/>
</dbReference>
<comment type="cofactor">
    <cofactor evidence="8">
        <name>Zn(2+)</name>
        <dbReference type="ChEBI" id="CHEBI:29105"/>
    </cofactor>
    <cofactor evidence="8">
        <name>Co(2+)</name>
        <dbReference type="ChEBI" id="CHEBI:48828"/>
    </cofactor>
    <cofactor evidence="8">
        <name>Mn(2+)</name>
        <dbReference type="ChEBI" id="CHEBI:29035"/>
    </cofactor>
    <cofactor evidence="8">
        <name>Fe(2+)</name>
        <dbReference type="ChEBI" id="CHEBI:29033"/>
    </cofactor>
    <text evidence="8">Binds 2 divalent metal cations per subunit. Has a high-affinity and a low affinity metal-binding site. The true nature of the physiological cofactor is under debate. The enzyme is active with zinc, cobalt, manganese or divalent iron ions. Has high activity with zinc; zinc cofactor is transferred into the active site region by the ZNG1 zinc chaperone.</text>
</comment>
<dbReference type="Proteomes" id="UP000093000">
    <property type="component" value="Unassembled WGS sequence"/>
</dbReference>
<dbReference type="PROSITE" id="PS00680">
    <property type="entry name" value="MAP_1"/>
    <property type="match status" value="1"/>
</dbReference>
<comment type="subcellular location">
    <subcellularLocation>
        <location evidence="8">Cytoplasm</location>
    </subcellularLocation>
</comment>
<dbReference type="EMBL" id="LUGH01000588">
    <property type="protein sequence ID" value="OBZ83890.1"/>
    <property type="molecule type" value="Genomic_DNA"/>
</dbReference>
<dbReference type="EC" id="3.4.11.18" evidence="10"/>
<evidence type="ECO:0000256" key="8">
    <source>
        <dbReference type="HAMAP-Rule" id="MF_03174"/>
    </source>
</evidence>
<keyword evidence="3 8" id="KW-0645">Protease</keyword>
<dbReference type="InterPro" id="IPR000994">
    <property type="entry name" value="Pept_M24"/>
</dbReference>
<feature type="binding site" evidence="8">
    <location>
        <position position="272"/>
    </location>
    <ligand>
        <name>Zn(2+)</name>
        <dbReference type="ChEBI" id="CHEBI:29105"/>
        <label>4</label>
        <note>catalytic</note>
    </ligand>
</feature>
<dbReference type="PANTHER" id="PTHR43330">
    <property type="entry name" value="METHIONINE AMINOPEPTIDASE"/>
    <property type="match status" value="1"/>
</dbReference>
<dbReference type="PANTHER" id="PTHR43330:SF7">
    <property type="entry name" value="METHIONINE AMINOPEPTIDASE 1"/>
    <property type="match status" value="1"/>
</dbReference>
<dbReference type="InterPro" id="IPR001714">
    <property type="entry name" value="Pept_M24_MAP"/>
</dbReference>
<name>A0A1C7N480_9FUNG</name>
<dbReference type="CDD" id="cd01086">
    <property type="entry name" value="MetAP1"/>
    <property type="match status" value="1"/>
</dbReference>
<feature type="binding site" evidence="8">
    <location>
        <position position="279"/>
    </location>
    <ligand>
        <name>a protein</name>
        <dbReference type="ChEBI" id="CHEBI:16541"/>
    </ligand>
    <ligandPart>
        <name>N-terminal L-methionine residue</name>
        <dbReference type="ChEBI" id="CHEBI:64731"/>
    </ligandPart>
</feature>
<dbReference type="Pfam" id="PF15801">
    <property type="entry name" value="zf-C6H2"/>
    <property type="match status" value="1"/>
</dbReference>
<dbReference type="OrthoDB" id="3209743at2759"/>